<evidence type="ECO:0000256" key="4">
    <source>
        <dbReference type="SAM" id="Phobius"/>
    </source>
</evidence>
<sequence>MLLAAICVLMFYWSFLASPVFPEELFPSSSSALSTCVQSCICCVVIFICQICLLKRAQKVERISRVATVVSLVVLCMLAAALIILSLVGVEPPNVLFIAFPVAVGFCGFFVTLRIAKVMRSMDGGKIAIAVLGSMPLGLFVGVAVPSVFPLAGLTATSSCYPMLIVAGVISLLPFGLSNRQEADFASRREGATAKYMPLVVMLLLYLFASAAFMGTHVAATSGVWFTDNPLHFIVGLLLYVLCALYAVAEYRGSERFRLNFKNWTGLWFWVAFALLLTVFLYCVALLNPDHSDLCAELILPSRPLAMTLLMLLAFLWGSGLDGRSNAIIVSSVLSAIMLINAFADVLAVDPLIKGELALIVNLVALATAFAMTACVIVWIAGNMKKDEGLPATQNESPESQGIERIHELAESFGLTRREREVMTLLAQGNTQKRVAEDLGLSLNSVQTYAKSLYRKLDIHSRQELIDLLGKSGDSSRPRV</sequence>
<dbReference type="CDD" id="cd06170">
    <property type="entry name" value="LuxR_C_like"/>
    <property type="match status" value="1"/>
</dbReference>
<keyword evidence="3" id="KW-0804">Transcription</keyword>
<feature type="transmembrane region" description="Helical" evidence="4">
    <location>
        <begin position="199"/>
        <end position="219"/>
    </location>
</feature>
<feature type="transmembrane region" description="Helical" evidence="4">
    <location>
        <begin position="299"/>
        <end position="317"/>
    </location>
</feature>
<dbReference type="PANTHER" id="PTHR44688:SF16">
    <property type="entry name" value="DNA-BINDING TRANSCRIPTIONAL ACTIVATOR DEVR_DOSR"/>
    <property type="match status" value="1"/>
</dbReference>
<accession>A0A3N0AZF3</accession>
<feature type="transmembrane region" description="Helical" evidence="4">
    <location>
        <begin position="127"/>
        <end position="149"/>
    </location>
</feature>
<protein>
    <recommendedName>
        <fullName evidence="5">HTH luxR-type domain-containing protein</fullName>
    </recommendedName>
</protein>
<keyword evidence="7" id="KW-1185">Reference proteome</keyword>
<dbReference type="InterPro" id="IPR016032">
    <property type="entry name" value="Sig_transdc_resp-reg_C-effctor"/>
</dbReference>
<evidence type="ECO:0000313" key="7">
    <source>
        <dbReference type="Proteomes" id="UP000269591"/>
    </source>
</evidence>
<dbReference type="InterPro" id="IPR000792">
    <property type="entry name" value="Tscrpt_reg_LuxR_C"/>
</dbReference>
<dbReference type="GO" id="GO:0006355">
    <property type="term" value="P:regulation of DNA-templated transcription"/>
    <property type="evidence" value="ECO:0007669"/>
    <property type="project" value="InterPro"/>
</dbReference>
<dbReference type="Pfam" id="PF00196">
    <property type="entry name" value="GerE"/>
    <property type="match status" value="1"/>
</dbReference>
<feature type="transmembrane region" description="Helical" evidence="4">
    <location>
        <begin position="359"/>
        <end position="381"/>
    </location>
</feature>
<keyword evidence="2" id="KW-0238">DNA-binding</keyword>
<feature type="transmembrane region" description="Helical" evidence="4">
    <location>
        <begin position="268"/>
        <end position="287"/>
    </location>
</feature>
<evidence type="ECO:0000259" key="5">
    <source>
        <dbReference type="PROSITE" id="PS50043"/>
    </source>
</evidence>
<evidence type="ECO:0000256" key="2">
    <source>
        <dbReference type="ARBA" id="ARBA00023125"/>
    </source>
</evidence>
<feature type="transmembrane region" description="Helical" evidence="4">
    <location>
        <begin position="32"/>
        <end position="54"/>
    </location>
</feature>
<keyword evidence="1" id="KW-0805">Transcription regulation</keyword>
<dbReference type="PROSITE" id="PS50043">
    <property type="entry name" value="HTH_LUXR_2"/>
    <property type="match status" value="1"/>
</dbReference>
<feature type="transmembrane region" description="Helical" evidence="4">
    <location>
        <begin position="161"/>
        <end position="178"/>
    </location>
</feature>
<feature type="domain" description="HTH luxR-type" evidence="5">
    <location>
        <begin position="408"/>
        <end position="473"/>
    </location>
</feature>
<comment type="caution">
    <text evidence="6">The sequence shown here is derived from an EMBL/GenBank/DDBJ whole genome shotgun (WGS) entry which is preliminary data.</text>
</comment>
<dbReference type="OrthoDB" id="3178268at2"/>
<evidence type="ECO:0000256" key="1">
    <source>
        <dbReference type="ARBA" id="ARBA00023015"/>
    </source>
</evidence>
<dbReference type="Gene3D" id="1.10.10.10">
    <property type="entry name" value="Winged helix-like DNA-binding domain superfamily/Winged helix DNA-binding domain"/>
    <property type="match status" value="1"/>
</dbReference>
<evidence type="ECO:0000313" key="6">
    <source>
        <dbReference type="EMBL" id="RNL40251.1"/>
    </source>
</evidence>
<dbReference type="InterPro" id="IPR036388">
    <property type="entry name" value="WH-like_DNA-bd_sf"/>
</dbReference>
<reference evidence="7" key="1">
    <citation type="submission" date="2018-05" db="EMBL/GenBank/DDBJ databases">
        <title>Genome Sequencing of selected type strains of the family Eggerthellaceae.</title>
        <authorList>
            <person name="Danylec N."/>
            <person name="Stoll D.A."/>
            <person name="Doetsch A."/>
            <person name="Huch M."/>
        </authorList>
    </citation>
    <scope>NUCLEOTIDE SEQUENCE [LARGE SCALE GENOMIC DNA]</scope>
    <source>
        <strain evidence="7">DSM 24851</strain>
    </source>
</reference>
<dbReference type="Proteomes" id="UP000269591">
    <property type="component" value="Unassembled WGS sequence"/>
</dbReference>
<dbReference type="GO" id="GO:0003677">
    <property type="term" value="F:DNA binding"/>
    <property type="evidence" value="ECO:0007669"/>
    <property type="project" value="UniProtKB-KW"/>
</dbReference>
<keyword evidence="4" id="KW-0812">Transmembrane</keyword>
<keyword evidence="4" id="KW-0472">Membrane</keyword>
<dbReference type="AlphaFoldDB" id="A0A3N0AZF3"/>
<keyword evidence="4" id="KW-1133">Transmembrane helix</keyword>
<gene>
    <name evidence="6" type="ORF">DMP06_05805</name>
</gene>
<dbReference type="RefSeq" id="WP_123208801.1">
    <property type="nucleotide sequence ID" value="NZ_JBHTHO010000022.1"/>
</dbReference>
<dbReference type="EMBL" id="QIBX01000008">
    <property type="protein sequence ID" value="RNL40251.1"/>
    <property type="molecule type" value="Genomic_DNA"/>
</dbReference>
<feature type="transmembrane region" description="Helical" evidence="4">
    <location>
        <begin position="66"/>
        <end position="89"/>
    </location>
</feature>
<dbReference type="PRINTS" id="PR00038">
    <property type="entry name" value="HTHLUXR"/>
</dbReference>
<organism evidence="6 7">
    <name type="scientific">Slackia equolifaciens</name>
    <dbReference type="NCBI Taxonomy" id="498718"/>
    <lineage>
        <taxon>Bacteria</taxon>
        <taxon>Bacillati</taxon>
        <taxon>Actinomycetota</taxon>
        <taxon>Coriobacteriia</taxon>
        <taxon>Eggerthellales</taxon>
        <taxon>Eggerthellaceae</taxon>
        <taxon>Slackia</taxon>
    </lineage>
</organism>
<feature type="transmembrane region" description="Helical" evidence="4">
    <location>
        <begin position="95"/>
        <end position="115"/>
    </location>
</feature>
<feature type="transmembrane region" description="Helical" evidence="4">
    <location>
        <begin position="231"/>
        <end position="248"/>
    </location>
</feature>
<proteinExistence type="predicted"/>
<dbReference type="SMART" id="SM00421">
    <property type="entry name" value="HTH_LUXR"/>
    <property type="match status" value="1"/>
</dbReference>
<dbReference type="SUPFAM" id="SSF46894">
    <property type="entry name" value="C-terminal effector domain of the bipartite response regulators"/>
    <property type="match status" value="1"/>
</dbReference>
<dbReference type="PANTHER" id="PTHR44688">
    <property type="entry name" value="DNA-BINDING TRANSCRIPTIONAL ACTIVATOR DEVR_DOSR"/>
    <property type="match status" value="1"/>
</dbReference>
<feature type="transmembrane region" description="Helical" evidence="4">
    <location>
        <begin position="329"/>
        <end position="353"/>
    </location>
</feature>
<name>A0A3N0AZF3_9ACTN</name>
<evidence type="ECO:0000256" key="3">
    <source>
        <dbReference type="ARBA" id="ARBA00023163"/>
    </source>
</evidence>